<comment type="subcellular location">
    <subcellularLocation>
        <location evidence="1">Membrane</location>
        <topology evidence="1">Multi-pass membrane protein</topology>
    </subcellularLocation>
</comment>
<proteinExistence type="predicted"/>
<dbReference type="CDD" id="cd16475">
    <property type="entry name" value="RING-H2_RNF121-like"/>
    <property type="match status" value="1"/>
</dbReference>
<dbReference type="SUPFAM" id="SSF57850">
    <property type="entry name" value="RING/U-box"/>
    <property type="match status" value="1"/>
</dbReference>
<keyword evidence="2 9" id="KW-0812">Transmembrane</keyword>
<dbReference type="InterPro" id="IPR013083">
    <property type="entry name" value="Znf_RING/FYVE/PHD"/>
</dbReference>
<evidence type="ECO:0000259" key="10">
    <source>
        <dbReference type="PROSITE" id="PS50089"/>
    </source>
</evidence>
<evidence type="ECO:0000313" key="11">
    <source>
        <dbReference type="EMBL" id="VVC90149.1"/>
    </source>
</evidence>
<feature type="transmembrane region" description="Helical" evidence="9">
    <location>
        <begin position="166"/>
        <end position="185"/>
    </location>
</feature>
<feature type="domain" description="RING-type" evidence="10">
    <location>
        <begin position="218"/>
        <end position="268"/>
    </location>
</feature>
<dbReference type="FunFam" id="3.30.40.10:FF:000074">
    <property type="entry name" value="Ring finger protein 121"/>
    <property type="match status" value="1"/>
</dbReference>
<dbReference type="InterPro" id="IPR040176">
    <property type="entry name" value="RNF121/RNF175"/>
</dbReference>
<evidence type="ECO:0000256" key="2">
    <source>
        <dbReference type="ARBA" id="ARBA00022692"/>
    </source>
</evidence>
<accession>A0A5E4PZ37</accession>
<dbReference type="GO" id="GO:0000139">
    <property type="term" value="C:Golgi membrane"/>
    <property type="evidence" value="ECO:0007669"/>
    <property type="project" value="TreeGrafter"/>
</dbReference>
<keyword evidence="5" id="KW-0862">Zinc</keyword>
<dbReference type="PROSITE" id="PS50089">
    <property type="entry name" value="ZF_RING_2"/>
    <property type="match status" value="1"/>
</dbReference>
<keyword evidence="6 9" id="KW-1133">Transmembrane helix</keyword>
<evidence type="ECO:0000256" key="9">
    <source>
        <dbReference type="SAM" id="Phobius"/>
    </source>
</evidence>
<dbReference type="GO" id="GO:0061630">
    <property type="term" value="F:ubiquitin protein ligase activity"/>
    <property type="evidence" value="ECO:0007669"/>
    <property type="project" value="TreeGrafter"/>
</dbReference>
<evidence type="ECO:0000256" key="7">
    <source>
        <dbReference type="ARBA" id="ARBA00023136"/>
    </source>
</evidence>
<keyword evidence="3" id="KW-0479">Metal-binding</keyword>
<dbReference type="AlphaFoldDB" id="A0A5E4PZ37"/>
<dbReference type="SMART" id="SM00184">
    <property type="entry name" value="RING"/>
    <property type="match status" value="1"/>
</dbReference>
<dbReference type="GO" id="GO:0008270">
    <property type="term" value="F:zinc ion binding"/>
    <property type="evidence" value="ECO:0007669"/>
    <property type="project" value="UniProtKB-KW"/>
</dbReference>
<sequence>MIFTVDIHQPVENKSFADMTPEEQLRFDHQKMHDKHKGHETMHLQMVLNMIIILIVAQIIFEQWKKYHYRSYSIFTMMTMWLIPLLISVLNWWIRFVVVWHVFSMLTGLVIHQSSKKPMSGSTPRLVYKWFYLIYKLSWFLGMCGYLLMVFTLVGLNTLFGHKPQSWMDLALLLLFYGLYFGVLGRDVAEYCSERIAATLGYYTTEGIPTRQLESDLCAVCGNRLLVSVHEEGVLENTYKLTCGHVFHEFCIRGWCMVGKKQTCPYCKEKVDLKLMFTNPWDRPHMLYGQLLDWIRWLIALQPLVLLFVHLINWSLGLE</sequence>
<feature type="transmembrane region" description="Helical" evidence="9">
    <location>
        <begin position="294"/>
        <end position="316"/>
    </location>
</feature>
<dbReference type="InterPro" id="IPR001841">
    <property type="entry name" value="Znf_RING"/>
</dbReference>
<feature type="transmembrane region" description="Helical" evidence="9">
    <location>
        <begin position="68"/>
        <end position="87"/>
    </location>
</feature>
<evidence type="ECO:0000256" key="8">
    <source>
        <dbReference type="PROSITE-ProRule" id="PRU00175"/>
    </source>
</evidence>
<evidence type="ECO:0000256" key="5">
    <source>
        <dbReference type="ARBA" id="ARBA00022833"/>
    </source>
</evidence>
<keyword evidence="12" id="KW-1185">Reference proteome</keyword>
<evidence type="ECO:0000256" key="6">
    <source>
        <dbReference type="ARBA" id="ARBA00022989"/>
    </source>
</evidence>
<dbReference type="EMBL" id="FZQP02000726">
    <property type="protein sequence ID" value="VVC90149.1"/>
    <property type="molecule type" value="Genomic_DNA"/>
</dbReference>
<name>A0A5E4PZ37_9NEOP</name>
<dbReference type="Pfam" id="PF13639">
    <property type="entry name" value="zf-RING_2"/>
    <property type="match status" value="1"/>
</dbReference>
<organism evidence="11 12">
    <name type="scientific">Leptidea sinapis</name>
    <dbReference type="NCBI Taxonomy" id="189913"/>
    <lineage>
        <taxon>Eukaryota</taxon>
        <taxon>Metazoa</taxon>
        <taxon>Ecdysozoa</taxon>
        <taxon>Arthropoda</taxon>
        <taxon>Hexapoda</taxon>
        <taxon>Insecta</taxon>
        <taxon>Pterygota</taxon>
        <taxon>Neoptera</taxon>
        <taxon>Endopterygota</taxon>
        <taxon>Lepidoptera</taxon>
        <taxon>Glossata</taxon>
        <taxon>Ditrysia</taxon>
        <taxon>Papilionoidea</taxon>
        <taxon>Pieridae</taxon>
        <taxon>Dismorphiinae</taxon>
        <taxon>Leptidea</taxon>
    </lineage>
</organism>
<dbReference type="Proteomes" id="UP000324832">
    <property type="component" value="Unassembled WGS sequence"/>
</dbReference>
<dbReference type="PANTHER" id="PTHR13407:SF0">
    <property type="entry name" value="FI05221P"/>
    <property type="match status" value="1"/>
</dbReference>
<keyword evidence="7 9" id="KW-0472">Membrane</keyword>
<dbReference type="Gene3D" id="3.30.40.10">
    <property type="entry name" value="Zinc/RING finger domain, C3HC4 (zinc finger)"/>
    <property type="match status" value="1"/>
</dbReference>
<evidence type="ECO:0000256" key="1">
    <source>
        <dbReference type="ARBA" id="ARBA00004141"/>
    </source>
</evidence>
<evidence type="ECO:0000313" key="12">
    <source>
        <dbReference type="Proteomes" id="UP000324832"/>
    </source>
</evidence>
<dbReference type="PANTHER" id="PTHR13407">
    <property type="entry name" value="RNF121 PROTEIN"/>
    <property type="match status" value="1"/>
</dbReference>
<evidence type="ECO:0000256" key="3">
    <source>
        <dbReference type="ARBA" id="ARBA00022723"/>
    </source>
</evidence>
<feature type="transmembrane region" description="Helical" evidence="9">
    <location>
        <begin position="133"/>
        <end position="154"/>
    </location>
</feature>
<dbReference type="GO" id="GO:0005789">
    <property type="term" value="C:endoplasmic reticulum membrane"/>
    <property type="evidence" value="ECO:0007669"/>
    <property type="project" value="TreeGrafter"/>
</dbReference>
<reference evidence="11 12" key="1">
    <citation type="submission" date="2017-07" db="EMBL/GenBank/DDBJ databases">
        <authorList>
            <person name="Talla V."/>
            <person name="Backstrom N."/>
        </authorList>
    </citation>
    <scope>NUCLEOTIDE SEQUENCE [LARGE SCALE GENOMIC DNA]</scope>
</reference>
<feature type="transmembrane region" description="Helical" evidence="9">
    <location>
        <begin position="93"/>
        <end position="112"/>
    </location>
</feature>
<keyword evidence="4 8" id="KW-0863">Zinc-finger</keyword>
<protein>
    <recommendedName>
        <fullName evidence="10">RING-type domain-containing protein</fullName>
    </recommendedName>
</protein>
<dbReference type="GO" id="GO:0036503">
    <property type="term" value="P:ERAD pathway"/>
    <property type="evidence" value="ECO:0007669"/>
    <property type="project" value="TreeGrafter"/>
</dbReference>
<feature type="transmembrane region" description="Helical" evidence="9">
    <location>
        <begin position="42"/>
        <end position="61"/>
    </location>
</feature>
<gene>
    <name evidence="11" type="ORF">LSINAPIS_LOCUS3128</name>
</gene>
<evidence type="ECO:0000256" key="4">
    <source>
        <dbReference type="ARBA" id="ARBA00022771"/>
    </source>
</evidence>